<accession>H0EYF6</accession>
<evidence type="ECO:0000313" key="3">
    <source>
        <dbReference type="EMBL" id="EHK96461.1"/>
    </source>
</evidence>
<dbReference type="OrthoDB" id="2281372at2759"/>
<dbReference type="Proteomes" id="UP000005446">
    <property type="component" value="Unassembled WGS sequence"/>
</dbReference>
<evidence type="ECO:0000313" key="4">
    <source>
        <dbReference type="Proteomes" id="UP000005446"/>
    </source>
</evidence>
<dbReference type="PROSITE" id="PS51782">
    <property type="entry name" value="LYSM"/>
    <property type="match status" value="1"/>
</dbReference>
<keyword evidence="4" id="KW-1185">Reference proteome</keyword>
<protein>
    <recommendedName>
        <fullName evidence="2">LysM domain-containing protein</fullName>
    </recommendedName>
</protein>
<feature type="chain" id="PRO_5003531894" description="LysM domain-containing protein" evidence="1">
    <location>
        <begin position="25"/>
        <end position="116"/>
    </location>
</feature>
<gene>
    <name evidence="3" type="ORF">M7I_7858</name>
</gene>
<name>H0EYF6_GLAL7</name>
<dbReference type="InterPro" id="IPR036779">
    <property type="entry name" value="LysM_dom_sf"/>
</dbReference>
<dbReference type="InParanoid" id="H0EYF6"/>
<reference evidence="3 4" key="1">
    <citation type="journal article" date="2012" name="Eukaryot. Cell">
        <title>Genome sequence of the fungus Glarea lozoyensis: the first genome sequence of a species from the Helotiaceae family.</title>
        <authorList>
            <person name="Youssar L."/>
            <person name="Gruening B.A."/>
            <person name="Erxleben A."/>
            <person name="Guenther S."/>
            <person name="Huettel W."/>
        </authorList>
    </citation>
    <scope>NUCLEOTIDE SEQUENCE [LARGE SCALE GENOMIC DNA]</scope>
    <source>
        <strain evidence="4">ATCC 74030 / MF5533</strain>
    </source>
</reference>
<sequence>MLANINMKILVSIASVMISTKVAAVVIHPRDCSFTWAAEIEDTCQSMASSWEITEAQFISYNPGVVCSALVAGKEYCVEPSHFHSKTNFIHDKVHNGYNYHFDSAYWTGSNSDWHY</sequence>
<dbReference type="HOGENOM" id="CLU_2097130_0_0_1"/>
<evidence type="ECO:0000256" key="1">
    <source>
        <dbReference type="SAM" id="SignalP"/>
    </source>
</evidence>
<feature type="domain" description="LysM" evidence="2">
    <location>
        <begin position="34"/>
        <end position="78"/>
    </location>
</feature>
<evidence type="ECO:0000259" key="2">
    <source>
        <dbReference type="PROSITE" id="PS51782"/>
    </source>
</evidence>
<dbReference type="CDD" id="cd00118">
    <property type="entry name" value="LysM"/>
    <property type="match status" value="1"/>
</dbReference>
<feature type="signal peptide" evidence="1">
    <location>
        <begin position="1"/>
        <end position="24"/>
    </location>
</feature>
<organism evidence="3 4">
    <name type="scientific">Glarea lozoyensis (strain ATCC 74030 / MF5533)</name>
    <dbReference type="NCBI Taxonomy" id="1104152"/>
    <lineage>
        <taxon>Eukaryota</taxon>
        <taxon>Fungi</taxon>
        <taxon>Dikarya</taxon>
        <taxon>Ascomycota</taxon>
        <taxon>Pezizomycotina</taxon>
        <taxon>Leotiomycetes</taxon>
        <taxon>Helotiales</taxon>
        <taxon>Helotiaceae</taxon>
        <taxon>Glarea</taxon>
    </lineage>
</organism>
<keyword evidence="1" id="KW-0732">Signal</keyword>
<dbReference type="AlphaFoldDB" id="H0EYF6"/>
<proteinExistence type="predicted"/>
<dbReference type="InterPro" id="IPR018392">
    <property type="entry name" value="LysM"/>
</dbReference>
<dbReference type="Gene3D" id="3.10.350.10">
    <property type="entry name" value="LysM domain"/>
    <property type="match status" value="1"/>
</dbReference>
<dbReference type="EMBL" id="AGUE01000249">
    <property type="protein sequence ID" value="EHK96461.1"/>
    <property type="molecule type" value="Genomic_DNA"/>
</dbReference>
<comment type="caution">
    <text evidence="3">The sequence shown here is derived from an EMBL/GenBank/DDBJ whole genome shotgun (WGS) entry which is preliminary data.</text>
</comment>